<dbReference type="PROSITE" id="PS50015">
    <property type="entry name" value="SAP_B"/>
    <property type="match status" value="1"/>
</dbReference>
<protein>
    <submittedName>
        <fullName evidence="17">Sphingomyelin phosphodiesterase</fullName>
    </submittedName>
</protein>
<keyword evidence="5" id="KW-0479">Metal-binding</keyword>
<comment type="function">
    <text evidence="13">Converts sphingomyelin to ceramide.</text>
</comment>
<gene>
    <name evidence="17" type="primary">SMPD1_1</name>
    <name evidence="17" type="ORF">Anas_14454</name>
</gene>
<evidence type="ECO:0000256" key="5">
    <source>
        <dbReference type="ARBA" id="ARBA00022723"/>
    </source>
</evidence>
<sequence length="816" mass="93883">MFYVLPHRSRMKNIQKTSFVFVIFVLFCIFPSEGSPFTINAPVSTANDISDCSGQSCKGKISDTLKSHSQSPKSEESNKIDYGHNPAESKIQFPELNEIYNGLTAEEKEKVQKFDPARIFIFLDSKQFYIASSASVLRNISYLSLHSYNWLVEAHQKRNGRILGNKALPGFLSGLGRMLDFEQVVKEIETSIMTSVSCNACRGGMGLLQHYIKTGKTRDEIIYAVSKLCSSFKIETPRVCYGIINLMADELIYVVQNVVMTPDEVCGFVIGSVCGDPYNPYHDWRVTFPPVPKPPIQTVFGYKAEQTTLKVLHLSDTHFDPEYYEGSNAECGEPLCCRISSGRPKRKQDAAGYWGDYRKCDTPQRTIYSMFENIAYVHPDIDYIIWTGDLPPHDVWNQTKEGNSRVLRETVNQLITFFPNTPIFPALGNHESAPVNSFPPSYVPEEFGVDWLYKELHSQWLRWLPQETANTILKGGFYSVLVRPKFRIISINTNFCNNKNWWLLVNSTDPAQELQWLIYELQGAELKGEKVHIIGHIPPGHNDCLKVWSSNYYAIINRFETTISAQFFGHTHYDEFELFYDEYRSRRAINVAYIGPSVTSYYGLNPGYRIYTVEGDYEGSNKITYESTVRAQFFGHTHYDEFELFYDAENTTRATSIAYITPSVTTYMYLNPGYRLYTIGDDQAVLDHETWIMNLDEANKGSRPYWYQLYSARRAYGLRSLHPQEWDSLVYRMADDDKLFDVYHRFYWKNSPVREKCNKECKKRLLCDLKSGKSHDREVTCAEVTEKVEAKESMGWGGWIFSGLTVTSIATWLLWG</sequence>
<feature type="chain" id="PRO_5024397404" evidence="15">
    <location>
        <begin position="35"/>
        <end position="816"/>
    </location>
</feature>
<evidence type="ECO:0000256" key="8">
    <source>
        <dbReference type="ARBA" id="ARBA00022833"/>
    </source>
</evidence>
<evidence type="ECO:0000256" key="15">
    <source>
        <dbReference type="SAM" id="SignalP"/>
    </source>
</evidence>
<dbReference type="GO" id="GO:0005764">
    <property type="term" value="C:lysosome"/>
    <property type="evidence" value="ECO:0007669"/>
    <property type="project" value="TreeGrafter"/>
</dbReference>
<keyword evidence="18" id="KW-1185">Reference proteome</keyword>
<dbReference type="GO" id="GO:0016798">
    <property type="term" value="F:hydrolase activity, acting on glycosyl bonds"/>
    <property type="evidence" value="ECO:0007669"/>
    <property type="project" value="UniProtKB-KW"/>
</dbReference>
<dbReference type="PANTHER" id="PTHR10340">
    <property type="entry name" value="SPHINGOMYELIN PHOSPHODIESTERASE"/>
    <property type="match status" value="1"/>
</dbReference>
<evidence type="ECO:0000256" key="1">
    <source>
        <dbReference type="ARBA" id="ARBA00001947"/>
    </source>
</evidence>
<keyword evidence="4" id="KW-0964">Secreted</keyword>
<evidence type="ECO:0000256" key="11">
    <source>
        <dbReference type="ARBA" id="ARBA00023295"/>
    </source>
</evidence>
<keyword evidence="10" id="KW-0325">Glycoprotein</keyword>
<keyword evidence="8" id="KW-0862">Zinc</keyword>
<keyword evidence="9" id="KW-1015">Disulfide bond</keyword>
<organism evidence="17 18">
    <name type="scientific">Armadillidium nasatum</name>
    <dbReference type="NCBI Taxonomy" id="96803"/>
    <lineage>
        <taxon>Eukaryota</taxon>
        <taxon>Metazoa</taxon>
        <taxon>Ecdysozoa</taxon>
        <taxon>Arthropoda</taxon>
        <taxon>Crustacea</taxon>
        <taxon>Multicrustacea</taxon>
        <taxon>Malacostraca</taxon>
        <taxon>Eumalacostraca</taxon>
        <taxon>Peracarida</taxon>
        <taxon>Isopoda</taxon>
        <taxon>Oniscidea</taxon>
        <taxon>Crinocheta</taxon>
        <taxon>Armadillidiidae</taxon>
        <taxon>Armadillidium</taxon>
    </lineage>
</organism>
<feature type="region of interest" description="Disordered" evidence="14">
    <location>
        <begin position="63"/>
        <end position="83"/>
    </location>
</feature>
<dbReference type="EMBL" id="SEYY01018325">
    <property type="protein sequence ID" value="KAB7499452.1"/>
    <property type="molecule type" value="Genomic_DNA"/>
</dbReference>
<proteinExistence type="inferred from homology"/>
<dbReference type="FunFam" id="1.10.225.10:FF:000010">
    <property type="entry name" value="Sphingomyelin phosphodiesterase"/>
    <property type="match status" value="1"/>
</dbReference>
<dbReference type="InterPro" id="IPR011001">
    <property type="entry name" value="Saposin-like"/>
</dbReference>
<dbReference type="GO" id="GO:0016020">
    <property type="term" value="C:membrane"/>
    <property type="evidence" value="ECO:0007669"/>
    <property type="project" value="GOC"/>
</dbReference>
<keyword evidence="7" id="KW-0378">Hydrolase</keyword>
<evidence type="ECO:0000256" key="10">
    <source>
        <dbReference type="ARBA" id="ARBA00023180"/>
    </source>
</evidence>
<feature type="compositionally biased region" description="Basic and acidic residues" evidence="14">
    <location>
        <begin position="73"/>
        <end position="82"/>
    </location>
</feature>
<dbReference type="GO" id="GO:0006685">
    <property type="term" value="P:sphingomyelin catabolic process"/>
    <property type="evidence" value="ECO:0007669"/>
    <property type="project" value="TreeGrafter"/>
</dbReference>
<evidence type="ECO:0000256" key="14">
    <source>
        <dbReference type="SAM" id="MobiDB-lite"/>
    </source>
</evidence>
<reference evidence="17 18" key="1">
    <citation type="journal article" date="2019" name="PLoS Biol.">
        <title>Sex chromosomes control vertical transmission of feminizing Wolbachia symbionts in an isopod.</title>
        <authorList>
            <person name="Becking T."/>
            <person name="Chebbi M.A."/>
            <person name="Giraud I."/>
            <person name="Moumen B."/>
            <person name="Laverre T."/>
            <person name="Caubet Y."/>
            <person name="Peccoud J."/>
            <person name="Gilbert C."/>
            <person name="Cordaux R."/>
        </authorList>
    </citation>
    <scope>NUCLEOTIDE SEQUENCE [LARGE SCALE GENOMIC DNA]</scope>
    <source>
        <strain evidence="17">ANa2</strain>
        <tissue evidence="17">Whole body excluding digestive tract and cuticle</tissue>
    </source>
</reference>
<evidence type="ECO:0000313" key="18">
    <source>
        <dbReference type="Proteomes" id="UP000326759"/>
    </source>
</evidence>
<name>A0A5N5SZJ0_9CRUS</name>
<dbReference type="OrthoDB" id="282973at2759"/>
<dbReference type="Proteomes" id="UP000326759">
    <property type="component" value="Unassembled WGS sequence"/>
</dbReference>
<comment type="similarity">
    <text evidence="3">Belongs to the acid sphingomyelinase family.</text>
</comment>
<evidence type="ECO:0000313" key="17">
    <source>
        <dbReference type="EMBL" id="KAB7499452.1"/>
    </source>
</evidence>
<dbReference type="InterPro" id="IPR045473">
    <property type="entry name" value="ASM_C"/>
</dbReference>
<dbReference type="Pfam" id="PF00149">
    <property type="entry name" value="Metallophos"/>
    <property type="match status" value="1"/>
</dbReference>
<comment type="cofactor">
    <cofactor evidence="1">
        <name>Zn(2+)</name>
        <dbReference type="ChEBI" id="CHEBI:29105"/>
    </cofactor>
</comment>
<dbReference type="FunFam" id="3.60.21.10:FF:000077">
    <property type="entry name" value="Sphingomyelin phosphodiesterase"/>
    <property type="match status" value="1"/>
</dbReference>
<comment type="catalytic activity">
    <reaction evidence="12">
        <text>a sphingomyelin + H2O = phosphocholine + an N-acylsphing-4-enine + H(+)</text>
        <dbReference type="Rhea" id="RHEA:19253"/>
        <dbReference type="ChEBI" id="CHEBI:15377"/>
        <dbReference type="ChEBI" id="CHEBI:15378"/>
        <dbReference type="ChEBI" id="CHEBI:17636"/>
        <dbReference type="ChEBI" id="CHEBI:52639"/>
        <dbReference type="ChEBI" id="CHEBI:295975"/>
        <dbReference type="EC" id="3.1.4.12"/>
    </reaction>
    <physiologicalReaction direction="left-to-right" evidence="12">
        <dbReference type="Rhea" id="RHEA:19254"/>
    </physiologicalReaction>
</comment>
<dbReference type="CDD" id="cd00842">
    <property type="entry name" value="MPP_ASMase"/>
    <property type="match status" value="1"/>
</dbReference>
<evidence type="ECO:0000256" key="9">
    <source>
        <dbReference type="ARBA" id="ARBA00023157"/>
    </source>
</evidence>
<dbReference type="GO" id="GO:0046513">
    <property type="term" value="P:ceramide biosynthetic process"/>
    <property type="evidence" value="ECO:0007669"/>
    <property type="project" value="TreeGrafter"/>
</dbReference>
<dbReference type="Gene3D" id="1.10.225.10">
    <property type="entry name" value="Saposin-like"/>
    <property type="match status" value="1"/>
</dbReference>
<evidence type="ECO:0000256" key="12">
    <source>
        <dbReference type="ARBA" id="ARBA00047268"/>
    </source>
</evidence>
<feature type="signal peptide" evidence="15">
    <location>
        <begin position="1"/>
        <end position="34"/>
    </location>
</feature>
<evidence type="ECO:0000256" key="3">
    <source>
        <dbReference type="ARBA" id="ARBA00008234"/>
    </source>
</evidence>
<dbReference type="GO" id="GO:0005615">
    <property type="term" value="C:extracellular space"/>
    <property type="evidence" value="ECO:0007669"/>
    <property type="project" value="TreeGrafter"/>
</dbReference>
<dbReference type="InterPro" id="IPR029052">
    <property type="entry name" value="Metallo-depent_PP-like"/>
</dbReference>
<accession>A0A5N5SZJ0</accession>
<feature type="domain" description="Saposin B-type" evidence="16">
    <location>
        <begin position="194"/>
        <end position="278"/>
    </location>
</feature>
<evidence type="ECO:0000259" key="16">
    <source>
        <dbReference type="PROSITE" id="PS50015"/>
    </source>
</evidence>
<dbReference type="InterPro" id="IPR041805">
    <property type="entry name" value="ASMase/PPN1_MPP"/>
</dbReference>
<keyword evidence="6 15" id="KW-0732">Signal</keyword>
<evidence type="ECO:0000256" key="13">
    <source>
        <dbReference type="ARBA" id="ARBA00059094"/>
    </source>
</evidence>
<evidence type="ECO:0000256" key="2">
    <source>
        <dbReference type="ARBA" id="ARBA00004613"/>
    </source>
</evidence>
<dbReference type="SMART" id="SM00741">
    <property type="entry name" value="SapB"/>
    <property type="match status" value="1"/>
</dbReference>
<dbReference type="SUPFAM" id="SSF47862">
    <property type="entry name" value="Saposin"/>
    <property type="match status" value="1"/>
</dbReference>
<dbReference type="GO" id="GO:0046872">
    <property type="term" value="F:metal ion binding"/>
    <property type="evidence" value="ECO:0007669"/>
    <property type="project" value="UniProtKB-KW"/>
</dbReference>
<dbReference type="InterPro" id="IPR004843">
    <property type="entry name" value="Calcineurin-like_PHP"/>
</dbReference>
<dbReference type="InterPro" id="IPR008139">
    <property type="entry name" value="SaposinB_dom"/>
</dbReference>
<dbReference type="Pfam" id="PF19272">
    <property type="entry name" value="ASMase_C"/>
    <property type="match status" value="1"/>
</dbReference>
<evidence type="ECO:0000256" key="6">
    <source>
        <dbReference type="ARBA" id="ARBA00022729"/>
    </source>
</evidence>
<evidence type="ECO:0000256" key="7">
    <source>
        <dbReference type="ARBA" id="ARBA00022801"/>
    </source>
</evidence>
<comment type="subcellular location">
    <subcellularLocation>
        <location evidence="2">Secreted</location>
    </subcellularLocation>
</comment>
<dbReference type="PANTHER" id="PTHR10340:SF34">
    <property type="entry name" value="SPHINGOMYELIN PHOSPHODIESTERASE"/>
    <property type="match status" value="1"/>
</dbReference>
<dbReference type="Gene3D" id="3.60.21.10">
    <property type="match status" value="1"/>
</dbReference>
<evidence type="ECO:0000256" key="4">
    <source>
        <dbReference type="ARBA" id="ARBA00022525"/>
    </source>
</evidence>
<dbReference type="AlphaFoldDB" id="A0A5N5SZJ0"/>
<dbReference type="SUPFAM" id="SSF56300">
    <property type="entry name" value="Metallo-dependent phosphatases"/>
    <property type="match status" value="2"/>
</dbReference>
<comment type="caution">
    <text evidence="17">The sequence shown here is derived from an EMBL/GenBank/DDBJ whole genome shotgun (WGS) entry which is preliminary data.</text>
</comment>
<keyword evidence="11" id="KW-0326">Glycosidase</keyword>
<dbReference type="GO" id="GO:0061750">
    <property type="term" value="F:acid sphingomyelin phosphodiesterase activity"/>
    <property type="evidence" value="ECO:0007669"/>
    <property type="project" value="TreeGrafter"/>
</dbReference>